<reference evidence="2 3" key="1">
    <citation type="submission" date="2024-10" db="EMBL/GenBank/DDBJ databases">
        <title>The Natural Products Discovery Center: Release of the First 8490 Sequenced Strains for Exploring Actinobacteria Biosynthetic Diversity.</title>
        <authorList>
            <person name="Kalkreuter E."/>
            <person name="Kautsar S.A."/>
            <person name="Yang D."/>
            <person name="Bader C.D."/>
            <person name="Teijaro C.N."/>
            <person name="Fluegel L."/>
            <person name="Davis C.M."/>
            <person name="Simpson J.R."/>
            <person name="Lauterbach L."/>
            <person name="Steele A.D."/>
            <person name="Gui C."/>
            <person name="Meng S."/>
            <person name="Li G."/>
            <person name="Viehrig K."/>
            <person name="Ye F."/>
            <person name="Su P."/>
            <person name="Kiefer A.F."/>
            <person name="Nichols A."/>
            <person name="Cepeda A.J."/>
            <person name="Yan W."/>
            <person name="Fan B."/>
            <person name="Jiang Y."/>
            <person name="Adhikari A."/>
            <person name="Zheng C.-J."/>
            <person name="Schuster L."/>
            <person name="Cowan T.M."/>
            <person name="Smanski M.J."/>
            <person name="Chevrette M.G."/>
            <person name="De Carvalho L.P.S."/>
            <person name="Shen B."/>
        </authorList>
    </citation>
    <scope>NUCLEOTIDE SEQUENCE [LARGE SCALE GENOMIC DNA]</scope>
    <source>
        <strain evidence="2 3">NPDC004550</strain>
    </source>
</reference>
<evidence type="ECO:0000259" key="1">
    <source>
        <dbReference type="Pfam" id="PF14243"/>
    </source>
</evidence>
<dbReference type="RefSeq" id="WP_387252746.1">
    <property type="nucleotide sequence ID" value="NZ_JBIALX010000008.1"/>
</dbReference>
<keyword evidence="3" id="KW-1185">Reference proteome</keyword>
<dbReference type="InterPro" id="IPR025643">
    <property type="entry name" value="R2K_3"/>
</dbReference>
<comment type="caution">
    <text evidence="2">The sequence shown here is derived from an EMBL/GenBank/DDBJ whole genome shotgun (WGS) entry which is preliminary data.</text>
</comment>
<proteinExistence type="predicted"/>
<dbReference type="Pfam" id="PF14243">
    <property type="entry name" value="R2K_3"/>
    <property type="match status" value="1"/>
</dbReference>
<evidence type="ECO:0000313" key="3">
    <source>
        <dbReference type="Proteomes" id="UP001601521"/>
    </source>
</evidence>
<feature type="domain" description="ATP-grasp" evidence="1">
    <location>
        <begin position="133"/>
        <end position="280"/>
    </location>
</feature>
<gene>
    <name evidence="2" type="ORF">ACFYTH_20815</name>
</gene>
<accession>A0ABW6NL01</accession>
<evidence type="ECO:0000313" key="2">
    <source>
        <dbReference type="EMBL" id="MFF0455813.1"/>
    </source>
</evidence>
<organism evidence="2 3">
    <name type="scientific">Nocardia africana</name>
    <dbReference type="NCBI Taxonomy" id="134964"/>
    <lineage>
        <taxon>Bacteria</taxon>
        <taxon>Bacillati</taxon>
        <taxon>Actinomycetota</taxon>
        <taxon>Actinomycetes</taxon>
        <taxon>Mycobacteriales</taxon>
        <taxon>Nocardiaceae</taxon>
        <taxon>Nocardia</taxon>
    </lineage>
</organism>
<dbReference type="EMBL" id="JBIALX010000008">
    <property type="protein sequence ID" value="MFF0455813.1"/>
    <property type="molecule type" value="Genomic_DNA"/>
</dbReference>
<protein>
    <submittedName>
        <fullName evidence="2">ATP-grasp domain-containing protein</fullName>
    </submittedName>
</protein>
<dbReference type="Proteomes" id="UP001601521">
    <property type="component" value="Unassembled WGS sequence"/>
</dbReference>
<name>A0ABW6NL01_9NOCA</name>
<sequence>MIVLVPADVLRPGRADAHFAADAEAARASGMRVELVDHDALTRTGSPDPRAAVRRVRGEGPAIYRGWMLRGEQYAAFDDALRERRVTLCTNARHYRRAHEFPGWYDVFAPLTPESSWTRGVGRDEFDRARAFLGPGPAVVRDYTKSMKHHWHEAMYIPDLADTDAAWRVAQRLRELRGLDLTGGFVLRRFEDLAAEEVRTWWVDGSCRLVGPHPDTPDRMPAPGPDLTAVEPLVRELGCRFVTVDFALRSDGVWRVLEVGDGQVSDRPATLAPQRLLTALATLGGSDARPEDRSR</sequence>